<dbReference type="Proteomes" id="UP000838878">
    <property type="component" value="Chromosome 4"/>
</dbReference>
<proteinExistence type="inferred from homology"/>
<protein>
    <recommendedName>
        <fullName evidence="1">Glycine N-acyltransferase-like protein</fullName>
        <ecNumber evidence="1">2.3.1.-</ecNumber>
    </recommendedName>
</protein>
<comment type="similarity">
    <text evidence="1">Belongs to the glycine N-acyltransferase family.</text>
</comment>
<dbReference type="InterPro" id="IPR016181">
    <property type="entry name" value="Acyl_CoA_acyltransferase"/>
</dbReference>
<keyword evidence="4" id="KW-1185">Reference proteome</keyword>
<keyword evidence="1" id="KW-0808">Transferase</keyword>
<dbReference type="PANTHER" id="PTHR15298">
    <property type="entry name" value="L-COA N-ACYLTRANSFERASE-RELATED"/>
    <property type="match status" value="1"/>
</dbReference>
<dbReference type="AlphaFoldDB" id="A0A8J9VPL1"/>
<evidence type="ECO:0000259" key="2">
    <source>
        <dbReference type="PROSITE" id="PS51186"/>
    </source>
</evidence>
<dbReference type="GO" id="GO:0005739">
    <property type="term" value="C:mitochondrion"/>
    <property type="evidence" value="ECO:0007669"/>
    <property type="project" value="InterPro"/>
</dbReference>
<dbReference type="Pfam" id="PF08445">
    <property type="entry name" value="FR47"/>
    <property type="match status" value="1"/>
</dbReference>
<evidence type="ECO:0000256" key="1">
    <source>
        <dbReference type="RuleBase" id="RU368002"/>
    </source>
</evidence>
<keyword evidence="1" id="KW-0012">Acyltransferase</keyword>
<feature type="domain" description="N-acetyltransferase" evidence="2">
    <location>
        <begin position="188"/>
        <end position="325"/>
    </location>
</feature>
<dbReference type="InterPro" id="IPR000182">
    <property type="entry name" value="GNAT_dom"/>
</dbReference>
<accession>A0A8J9VPL1</accession>
<dbReference type="SUPFAM" id="SSF55729">
    <property type="entry name" value="Acyl-CoA N-acyltransferases (Nat)"/>
    <property type="match status" value="1"/>
</dbReference>
<sequence length="325" mass="37965">MRLANCAGDIIVLKCTRRHKCTLYSCHSHTPVGRPLDTTENLINFYNMDSLIEIDKSEWPELRDLYKQDWPKNAVAFCILDTKISYPDLAETFNFKVYCPDGDIHNGMIATSGNDEYYKLRVHPLNGVNKIEEALATTKVIDWNKNVNVASASPEVEECFRRLAIRLGLEVKGEIAFKHLLDRNSEHLVYKSIPHDTYIDICKHKDLNIVDRTWTYHGKNTYKFFEALARNHLLFVLYSNDNNPLAWVAIDDDGALTHLYCLEEHRRKGYAEYITRYVVNNQLKKGKYILAYTLENNLKPKNLFDKLNFKKVEYDQWLCVYKILN</sequence>
<evidence type="ECO:0000313" key="3">
    <source>
        <dbReference type="EMBL" id="CAH0724300.1"/>
    </source>
</evidence>
<dbReference type="GO" id="GO:0047961">
    <property type="term" value="F:glycine N-acyltransferase activity"/>
    <property type="evidence" value="ECO:0007669"/>
    <property type="project" value="InterPro"/>
</dbReference>
<gene>
    <name evidence="3" type="ORF">BINO364_LOCUS10027</name>
</gene>
<dbReference type="PANTHER" id="PTHR15298:SF1">
    <property type="entry name" value="GLYCINE N-ACYLTRANSFERASE-LIKE PROTEIN"/>
    <property type="match status" value="1"/>
</dbReference>
<dbReference type="PROSITE" id="PS51186">
    <property type="entry name" value="GNAT"/>
    <property type="match status" value="1"/>
</dbReference>
<dbReference type="OrthoDB" id="7305308at2759"/>
<feature type="non-terminal residue" evidence="3">
    <location>
        <position position="325"/>
    </location>
</feature>
<dbReference type="InterPro" id="IPR013653">
    <property type="entry name" value="GCN5-like_dom"/>
</dbReference>
<dbReference type="EMBL" id="OV170224">
    <property type="protein sequence ID" value="CAH0724300.1"/>
    <property type="molecule type" value="Genomic_DNA"/>
</dbReference>
<dbReference type="Gene3D" id="3.40.630.30">
    <property type="match status" value="2"/>
</dbReference>
<dbReference type="InterPro" id="IPR010313">
    <property type="entry name" value="Glycine_N-acyltransferase"/>
</dbReference>
<name>A0A8J9VPL1_9NEOP</name>
<organism evidence="3 4">
    <name type="scientific">Brenthis ino</name>
    <name type="common">lesser marbled fritillary</name>
    <dbReference type="NCBI Taxonomy" id="405034"/>
    <lineage>
        <taxon>Eukaryota</taxon>
        <taxon>Metazoa</taxon>
        <taxon>Ecdysozoa</taxon>
        <taxon>Arthropoda</taxon>
        <taxon>Hexapoda</taxon>
        <taxon>Insecta</taxon>
        <taxon>Pterygota</taxon>
        <taxon>Neoptera</taxon>
        <taxon>Endopterygota</taxon>
        <taxon>Lepidoptera</taxon>
        <taxon>Glossata</taxon>
        <taxon>Ditrysia</taxon>
        <taxon>Papilionoidea</taxon>
        <taxon>Nymphalidae</taxon>
        <taxon>Heliconiinae</taxon>
        <taxon>Argynnini</taxon>
        <taxon>Brenthis</taxon>
    </lineage>
</organism>
<evidence type="ECO:0000313" key="4">
    <source>
        <dbReference type="Proteomes" id="UP000838878"/>
    </source>
</evidence>
<dbReference type="EC" id="2.3.1.-" evidence="1"/>
<reference evidence="3" key="1">
    <citation type="submission" date="2021-12" db="EMBL/GenBank/DDBJ databases">
        <authorList>
            <person name="Martin H S."/>
        </authorList>
    </citation>
    <scope>NUCLEOTIDE SEQUENCE</scope>
</reference>